<gene>
    <name evidence="1" type="ORF">M595_0262</name>
</gene>
<sequence length="118" mass="13748">MLPEQHRQAIAKLQQTLERLSVQLTEVNPDKATLTTTFKQAQQLLENILQLGDQDVDPSLVSPLQSYLTEIHKQMRLLEMDFRFLQTSRQNTTLQTRQTQMRSRIATLMSYCKSLLDK</sequence>
<comment type="caution">
    <text evidence="1">The sequence shown here is derived from an EMBL/GenBank/DDBJ whole genome shotgun (WGS) entry which is preliminary data.</text>
</comment>
<dbReference type="RefSeq" id="WP_023064133.1">
    <property type="nucleotide sequence ID" value="NZ_AUZM01000002.1"/>
</dbReference>
<name>U7QP32_9CYAN</name>
<dbReference type="OrthoDB" id="583449at2"/>
<reference evidence="1 2" key="1">
    <citation type="journal article" date="2013" name="Front. Microbiol.">
        <title>Comparative genomic analyses of the cyanobacterium, Lyngbya aestuarii BL J, a powerful hydrogen producer.</title>
        <authorList>
            <person name="Kothari A."/>
            <person name="Vaughn M."/>
            <person name="Garcia-Pichel F."/>
        </authorList>
    </citation>
    <scope>NUCLEOTIDE SEQUENCE [LARGE SCALE GENOMIC DNA]</scope>
    <source>
        <strain evidence="1 2">BL J</strain>
    </source>
</reference>
<dbReference type="NCBIfam" id="NF037954">
    <property type="entry name" value="het_cyst_PatD"/>
    <property type="match status" value="1"/>
</dbReference>
<keyword evidence="2" id="KW-1185">Reference proteome</keyword>
<dbReference type="AlphaFoldDB" id="U7QP32"/>
<evidence type="ECO:0000313" key="2">
    <source>
        <dbReference type="Proteomes" id="UP000017127"/>
    </source>
</evidence>
<proteinExistence type="predicted"/>
<dbReference type="InterPro" id="IPR047810">
    <property type="entry name" value="PatD-like"/>
</dbReference>
<evidence type="ECO:0000313" key="1">
    <source>
        <dbReference type="EMBL" id="ERT09633.1"/>
    </source>
</evidence>
<dbReference type="Proteomes" id="UP000017127">
    <property type="component" value="Unassembled WGS sequence"/>
</dbReference>
<protein>
    <recommendedName>
        <fullName evidence="3">Heterocyst frequency control protein PatD</fullName>
    </recommendedName>
</protein>
<evidence type="ECO:0008006" key="3">
    <source>
        <dbReference type="Google" id="ProtNLM"/>
    </source>
</evidence>
<accession>U7QP32</accession>
<organism evidence="1 2">
    <name type="scientific">Lyngbya aestuarii BL J</name>
    <dbReference type="NCBI Taxonomy" id="1348334"/>
    <lineage>
        <taxon>Bacteria</taxon>
        <taxon>Bacillati</taxon>
        <taxon>Cyanobacteriota</taxon>
        <taxon>Cyanophyceae</taxon>
        <taxon>Oscillatoriophycideae</taxon>
        <taxon>Oscillatoriales</taxon>
        <taxon>Microcoleaceae</taxon>
        <taxon>Lyngbya</taxon>
    </lineage>
</organism>
<dbReference type="EMBL" id="AUZM01000002">
    <property type="protein sequence ID" value="ERT09633.1"/>
    <property type="molecule type" value="Genomic_DNA"/>
</dbReference>